<evidence type="ECO:0000313" key="3">
    <source>
        <dbReference type="EMBL" id="TMR41517.1"/>
    </source>
</evidence>
<comment type="caution">
    <text evidence="3">The sequence shown here is derived from an EMBL/GenBank/DDBJ whole genome shotgun (WGS) entry which is preliminary data.</text>
</comment>
<dbReference type="InterPro" id="IPR024455">
    <property type="entry name" value="Phage_capsid"/>
</dbReference>
<evidence type="ECO:0000256" key="1">
    <source>
        <dbReference type="ARBA" id="ARBA00004328"/>
    </source>
</evidence>
<accession>A0A5S4H8R5</accession>
<protein>
    <submittedName>
        <fullName evidence="3">Phage major capsid protein</fullName>
    </submittedName>
</protein>
<dbReference type="OrthoDB" id="5139222at2"/>
<dbReference type="EMBL" id="VCKZ01000020">
    <property type="protein sequence ID" value="TMR41517.1"/>
    <property type="molecule type" value="Genomic_DNA"/>
</dbReference>
<organism evidence="3 4">
    <name type="scientific">Actinomadura geliboluensis</name>
    <dbReference type="NCBI Taxonomy" id="882440"/>
    <lineage>
        <taxon>Bacteria</taxon>
        <taxon>Bacillati</taxon>
        <taxon>Actinomycetota</taxon>
        <taxon>Actinomycetes</taxon>
        <taxon>Streptosporangiales</taxon>
        <taxon>Thermomonosporaceae</taxon>
        <taxon>Actinomadura</taxon>
    </lineage>
</organism>
<name>A0A5S4H8R5_9ACTN</name>
<proteinExistence type="predicted"/>
<dbReference type="SUPFAM" id="SSF56563">
    <property type="entry name" value="Major capsid protein gp5"/>
    <property type="match status" value="1"/>
</dbReference>
<gene>
    <name evidence="3" type="ORF">ETD96_05210</name>
</gene>
<dbReference type="NCBIfam" id="TIGR01554">
    <property type="entry name" value="major_cap_HK97"/>
    <property type="match status" value="1"/>
</dbReference>
<comment type="subcellular location">
    <subcellularLocation>
        <location evidence="1">Virion</location>
    </subcellularLocation>
</comment>
<sequence>MAAPETNPHRLYAPREHLVTWLTTSGTAGGSFAPTEAADYFFDRLRARSVVLESGVRVVRTTAARLAIPRVLGDATVSWTAEGEEITPSDPNADTITATPRALKALVYASNELISDSNPDAQDVLADNLAKATALKLDLGLLEGTGTAPQIRGLKNQSGIQTLSMGTDGAALTNLDPFTDALGMLEEADATGTPAIVMHPRNWRALKKIKEATGSNKPVLVDGAGSPTEGVRRSFDGVPVWLTTQLSTAETQGTATDANSIYVYDTTQVVVVMRQDATVTTDASAAFSSDRTAVRVVLRADVVLPDPSGVVRIMGVKP</sequence>
<dbReference type="InterPro" id="IPR054612">
    <property type="entry name" value="Phage_capsid-like_C"/>
</dbReference>
<dbReference type="Gene3D" id="3.30.2320.10">
    <property type="entry name" value="hypothetical protein PF0899 domain"/>
    <property type="match status" value="1"/>
</dbReference>
<evidence type="ECO:0000259" key="2">
    <source>
        <dbReference type="Pfam" id="PF05065"/>
    </source>
</evidence>
<reference evidence="3 4" key="1">
    <citation type="submission" date="2019-05" db="EMBL/GenBank/DDBJ databases">
        <title>Draft genome sequence of Actinomadura geliboluensis A8036.</title>
        <authorList>
            <person name="Saricaoglu S."/>
            <person name="Isik K."/>
        </authorList>
    </citation>
    <scope>NUCLEOTIDE SEQUENCE [LARGE SCALE GENOMIC DNA]</scope>
    <source>
        <strain evidence="3 4">A8036</strain>
    </source>
</reference>
<dbReference type="Proteomes" id="UP000305238">
    <property type="component" value="Unassembled WGS sequence"/>
</dbReference>
<feature type="domain" description="Phage capsid-like C-terminal" evidence="2">
    <location>
        <begin position="29"/>
        <end position="312"/>
    </location>
</feature>
<keyword evidence="4" id="KW-1185">Reference proteome</keyword>
<dbReference type="Gene3D" id="3.30.2400.10">
    <property type="entry name" value="Major capsid protein gp5"/>
    <property type="match status" value="1"/>
</dbReference>
<dbReference type="Pfam" id="PF05065">
    <property type="entry name" value="Phage_capsid"/>
    <property type="match status" value="1"/>
</dbReference>
<evidence type="ECO:0000313" key="4">
    <source>
        <dbReference type="Proteomes" id="UP000305238"/>
    </source>
</evidence>
<dbReference type="AlphaFoldDB" id="A0A5S4H8R5"/>